<dbReference type="HAMAP" id="MF_00080">
    <property type="entry name" value="IF_3"/>
    <property type="match status" value="1"/>
</dbReference>
<organism evidence="10 11">
    <name type="scientific">Hydrocarboniphaga daqingensis</name>
    <dbReference type="NCBI Taxonomy" id="490188"/>
    <lineage>
        <taxon>Bacteria</taxon>
        <taxon>Pseudomonadati</taxon>
        <taxon>Pseudomonadota</taxon>
        <taxon>Gammaproteobacteria</taxon>
        <taxon>Nevskiales</taxon>
        <taxon>Nevskiaceae</taxon>
        <taxon>Hydrocarboniphaga</taxon>
    </lineage>
</organism>
<feature type="domain" description="Translation initiation factor 3 C-terminal" evidence="8">
    <location>
        <begin position="100"/>
        <end position="183"/>
    </location>
</feature>
<evidence type="ECO:0000256" key="2">
    <source>
        <dbReference type="ARBA" id="ARBA00022540"/>
    </source>
</evidence>
<dbReference type="GO" id="GO:0016020">
    <property type="term" value="C:membrane"/>
    <property type="evidence" value="ECO:0007669"/>
    <property type="project" value="TreeGrafter"/>
</dbReference>
<feature type="domain" description="Translation initiation factor 3 N-terminal" evidence="9">
    <location>
        <begin position="25"/>
        <end position="92"/>
    </location>
</feature>
<dbReference type="InterPro" id="IPR019815">
    <property type="entry name" value="Translation_initiation_fac_3_C"/>
</dbReference>
<dbReference type="InterPro" id="IPR036788">
    <property type="entry name" value="T_IF-3_C_sf"/>
</dbReference>
<evidence type="ECO:0000256" key="4">
    <source>
        <dbReference type="HAMAP-Rule" id="MF_00080"/>
    </source>
</evidence>
<dbReference type="FunFam" id="3.30.110.10:FF:000001">
    <property type="entry name" value="Translation initiation factor IF-3"/>
    <property type="match status" value="1"/>
</dbReference>
<dbReference type="RefSeq" id="WP_072892767.1">
    <property type="nucleotide sequence ID" value="NZ_FQWZ01000001.1"/>
</dbReference>
<dbReference type="FunFam" id="3.10.20.80:FF:000001">
    <property type="entry name" value="Translation initiation factor IF-3"/>
    <property type="match status" value="1"/>
</dbReference>
<comment type="similarity">
    <text evidence="1 4 6">Belongs to the IF-3 family.</text>
</comment>
<keyword evidence="2 4" id="KW-0396">Initiation factor</keyword>
<dbReference type="EMBL" id="FQWZ01000001">
    <property type="protein sequence ID" value="SHG43247.1"/>
    <property type="molecule type" value="Genomic_DNA"/>
</dbReference>
<dbReference type="PROSITE" id="PS00938">
    <property type="entry name" value="IF3"/>
    <property type="match status" value="1"/>
</dbReference>
<dbReference type="NCBIfam" id="TIGR00168">
    <property type="entry name" value="infC"/>
    <property type="match status" value="1"/>
</dbReference>
<dbReference type="SUPFAM" id="SSF54364">
    <property type="entry name" value="Translation initiation factor IF3, N-terminal domain"/>
    <property type="match status" value="1"/>
</dbReference>
<dbReference type="Proteomes" id="UP000199758">
    <property type="component" value="Unassembled WGS sequence"/>
</dbReference>
<comment type="subunit">
    <text evidence="4 6">Monomer.</text>
</comment>
<evidence type="ECO:0000256" key="7">
    <source>
        <dbReference type="SAM" id="MobiDB-lite"/>
    </source>
</evidence>
<dbReference type="GO" id="GO:0005829">
    <property type="term" value="C:cytosol"/>
    <property type="evidence" value="ECO:0007669"/>
    <property type="project" value="TreeGrafter"/>
</dbReference>
<comment type="function">
    <text evidence="4 6">IF-3 binds to the 30S ribosomal subunit and shifts the equilibrium between 70S ribosomes and their 50S and 30S subunits in favor of the free subunits, thus enhancing the availability of 30S subunits on which protein synthesis initiation begins.</text>
</comment>
<dbReference type="InterPro" id="IPR019814">
    <property type="entry name" value="Translation_initiation_fac_3_N"/>
</dbReference>
<dbReference type="GO" id="GO:0032790">
    <property type="term" value="P:ribosome disassembly"/>
    <property type="evidence" value="ECO:0007669"/>
    <property type="project" value="TreeGrafter"/>
</dbReference>
<dbReference type="STRING" id="490188.SAMN04488068_0167"/>
<sequence>MSPSRKSDGSNGDSSIAQEREDRRNDQITALRVRVIDENGEQAGIMLTRDAIARAEELSMDLVEVSPNAEPPVCKIMDYGKYVYQKDKAQHAAKKKQKQIQVKEIKFRPTTEKGDYDTKLRSAHAFIEDGDKVKVTVRYRGREMAHQELGMQLMDRVRKDLEEVAVVEQYPKMEGRQAVMVLSGKKR</sequence>
<dbReference type="SUPFAM" id="SSF55200">
    <property type="entry name" value="Translation initiation factor IF3, C-terminal domain"/>
    <property type="match status" value="1"/>
</dbReference>
<dbReference type="GO" id="GO:0043022">
    <property type="term" value="F:ribosome binding"/>
    <property type="evidence" value="ECO:0007669"/>
    <property type="project" value="UniProtKB-ARBA"/>
</dbReference>
<dbReference type="InterPro" id="IPR001288">
    <property type="entry name" value="Translation_initiation_fac_3"/>
</dbReference>
<keyword evidence="3 4" id="KW-0648">Protein biosynthesis</keyword>
<gene>
    <name evidence="4" type="primary">infC</name>
    <name evidence="10" type="ORF">SAMN04488068_0167</name>
</gene>
<dbReference type="AlphaFoldDB" id="A0A1M5JRQ0"/>
<dbReference type="OrthoDB" id="9806014at2"/>
<evidence type="ECO:0000313" key="11">
    <source>
        <dbReference type="Proteomes" id="UP000199758"/>
    </source>
</evidence>
<evidence type="ECO:0000313" key="10">
    <source>
        <dbReference type="EMBL" id="SHG43247.1"/>
    </source>
</evidence>
<evidence type="ECO:0000256" key="6">
    <source>
        <dbReference type="RuleBase" id="RU000646"/>
    </source>
</evidence>
<comment type="subcellular location">
    <subcellularLocation>
        <location evidence="4 6">Cytoplasm</location>
    </subcellularLocation>
</comment>
<proteinExistence type="inferred from homology"/>
<protein>
    <recommendedName>
        <fullName evidence="4 5">Translation initiation factor IF-3</fullName>
    </recommendedName>
</protein>
<dbReference type="InterPro" id="IPR036787">
    <property type="entry name" value="T_IF-3_N_sf"/>
</dbReference>
<evidence type="ECO:0000259" key="9">
    <source>
        <dbReference type="Pfam" id="PF05198"/>
    </source>
</evidence>
<dbReference type="Gene3D" id="3.10.20.80">
    <property type="entry name" value="Translation initiation factor 3 (IF-3), N-terminal domain"/>
    <property type="match status" value="1"/>
</dbReference>
<dbReference type="Pfam" id="PF00707">
    <property type="entry name" value="IF3_C"/>
    <property type="match status" value="1"/>
</dbReference>
<evidence type="ECO:0000256" key="5">
    <source>
        <dbReference type="NCBIfam" id="TIGR00168"/>
    </source>
</evidence>
<name>A0A1M5JRQ0_9GAMM</name>
<accession>A0A1M5JRQ0</accession>
<dbReference type="PANTHER" id="PTHR10938:SF0">
    <property type="entry name" value="TRANSLATION INITIATION FACTOR IF-3, MITOCHONDRIAL"/>
    <property type="match status" value="1"/>
</dbReference>
<dbReference type="Pfam" id="PF05198">
    <property type="entry name" value="IF3_N"/>
    <property type="match status" value="1"/>
</dbReference>
<feature type="region of interest" description="Disordered" evidence="7">
    <location>
        <begin position="1"/>
        <end position="27"/>
    </location>
</feature>
<dbReference type="PANTHER" id="PTHR10938">
    <property type="entry name" value="TRANSLATION INITIATION FACTOR IF-3"/>
    <property type="match status" value="1"/>
</dbReference>
<reference evidence="10 11" key="1">
    <citation type="submission" date="2016-11" db="EMBL/GenBank/DDBJ databases">
        <authorList>
            <person name="Jaros S."/>
            <person name="Januszkiewicz K."/>
            <person name="Wedrychowicz H."/>
        </authorList>
    </citation>
    <scope>NUCLEOTIDE SEQUENCE [LARGE SCALE GENOMIC DNA]</scope>
    <source>
        <strain evidence="10 11">CGMCC 1.7049</strain>
    </source>
</reference>
<dbReference type="Gene3D" id="3.30.110.10">
    <property type="entry name" value="Translation initiation factor 3 (IF-3), C-terminal domain"/>
    <property type="match status" value="1"/>
</dbReference>
<keyword evidence="11" id="KW-1185">Reference proteome</keyword>
<keyword evidence="4" id="KW-0963">Cytoplasm</keyword>
<evidence type="ECO:0000256" key="1">
    <source>
        <dbReference type="ARBA" id="ARBA00005439"/>
    </source>
</evidence>
<evidence type="ECO:0000259" key="8">
    <source>
        <dbReference type="Pfam" id="PF00707"/>
    </source>
</evidence>
<dbReference type="GO" id="GO:0003743">
    <property type="term" value="F:translation initiation factor activity"/>
    <property type="evidence" value="ECO:0007669"/>
    <property type="project" value="UniProtKB-UniRule"/>
</dbReference>
<evidence type="ECO:0000256" key="3">
    <source>
        <dbReference type="ARBA" id="ARBA00022917"/>
    </source>
</evidence>
<dbReference type="InterPro" id="IPR019813">
    <property type="entry name" value="Translation_initiation_fac3_CS"/>
</dbReference>